<dbReference type="EMBL" id="FNXT01000115">
    <property type="protein sequence ID" value="SZX60948.1"/>
    <property type="molecule type" value="Genomic_DNA"/>
</dbReference>
<evidence type="ECO:0000259" key="3">
    <source>
        <dbReference type="Pfam" id="PF23355"/>
    </source>
</evidence>
<dbReference type="AlphaFoldDB" id="A0A383V5R4"/>
<evidence type="ECO:0000256" key="1">
    <source>
        <dbReference type="SAM" id="MobiDB-lite"/>
    </source>
</evidence>
<evidence type="ECO:0000259" key="2">
    <source>
        <dbReference type="Pfam" id="PF23352"/>
    </source>
</evidence>
<dbReference type="CDD" id="cd23683">
    <property type="entry name" value="IFT52_CTD"/>
    <property type="match status" value="1"/>
</dbReference>
<sequence length="556" mass="58768">MSPFDVFEGQQEYNAPDVAADAPLSRQPHQQYAAGSASSDATRVLFCSCKGETHTHKSGFKQLYRRLRSMCRPEKLDSQEDLCLEVLLGPGSSGLSSSMQGGLPVGGAAAPAILVLGCPTQPFTAAEFDILRAFLQAGGSLLVCMAEGGEARAGASTNINYLLEEFGIAVNADAVVRTAHYKYLHPKEALICDGVLNRALLSAAAGSKGSSKADNGPNLEDDTLIGQPGSGAAAGDSFAGKGLDFVYPYGCTLSVQPPAVPILSTGKISYPMQRPLGACWSSPEPGGGRLLVLGAAGLFDDAWLDKEDNSRLSDFVFKWLRPGSKLSLHAPDAEDPDISSDLALLPDTETLADRPKPCLAEVQELPRDWARLFDGQLYGLDMHHVPAAVALYERLGVKKAPLCLIPPAFETPLPPLQPATFPPCPREPPPPALELFDLDDAFAGEQAQLSALVSKCKPGGDDLEYFLLEAGQLAGLDVPPEQGAKGVLVELLHRIVQYKTAGAAGSPRSPDTAQFDGGMRSSIGSPTLRHSGSLPHRSSNGSFRSSRSARAADLEL</sequence>
<evidence type="ECO:0000313" key="5">
    <source>
        <dbReference type="Proteomes" id="UP000256970"/>
    </source>
</evidence>
<proteinExistence type="predicted"/>
<dbReference type="InterPro" id="IPR039975">
    <property type="entry name" value="IFT52"/>
</dbReference>
<feature type="region of interest" description="Disordered" evidence="1">
    <location>
        <begin position="501"/>
        <end position="556"/>
    </location>
</feature>
<dbReference type="Pfam" id="PF23352">
    <property type="entry name" value="IFT52_central"/>
    <property type="match status" value="1"/>
</dbReference>
<dbReference type="Pfam" id="PF23355">
    <property type="entry name" value="IFT52_GIFT"/>
    <property type="match status" value="1"/>
</dbReference>
<dbReference type="PANTHER" id="PTHR12969:SF7">
    <property type="entry name" value="INTRAFLAGELLAR TRANSPORT PROTEIN 52 HOMOLOG"/>
    <property type="match status" value="1"/>
</dbReference>
<feature type="domain" description="IFT52 GIFT" evidence="3">
    <location>
        <begin position="112"/>
        <end position="334"/>
    </location>
</feature>
<dbReference type="STRING" id="3088.A0A383V5R4"/>
<dbReference type="GO" id="GO:0030992">
    <property type="term" value="C:intraciliary transport particle B"/>
    <property type="evidence" value="ECO:0007669"/>
    <property type="project" value="TreeGrafter"/>
</dbReference>
<dbReference type="GO" id="GO:0005814">
    <property type="term" value="C:centriole"/>
    <property type="evidence" value="ECO:0007669"/>
    <property type="project" value="TreeGrafter"/>
</dbReference>
<name>A0A383V5R4_TETOB</name>
<protein>
    <submittedName>
        <fullName evidence="4">Uncharacterized protein</fullName>
    </submittedName>
</protein>
<dbReference type="Proteomes" id="UP000256970">
    <property type="component" value="Unassembled WGS sequence"/>
</dbReference>
<keyword evidence="5" id="KW-1185">Reference proteome</keyword>
<feature type="compositionally biased region" description="Low complexity" evidence="1">
    <location>
        <begin position="537"/>
        <end position="549"/>
    </location>
</feature>
<evidence type="ECO:0000313" key="4">
    <source>
        <dbReference type="EMBL" id="SZX60948.1"/>
    </source>
</evidence>
<dbReference type="GO" id="GO:0005929">
    <property type="term" value="C:cilium"/>
    <property type="evidence" value="ECO:0007669"/>
    <property type="project" value="TreeGrafter"/>
</dbReference>
<feature type="region of interest" description="Disordered" evidence="1">
    <location>
        <begin position="207"/>
        <end position="226"/>
    </location>
</feature>
<dbReference type="InterPro" id="IPR055458">
    <property type="entry name" value="IFT52_GIFT"/>
</dbReference>
<dbReference type="InterPro" id="IPR055460">
    <property type="entry name" value="IFT52_central"/>
</dbReference>
<dbReference type="GO" id="GO:0060271">
    <property type="term" value="P:cilium assembly"/>
    <property type="evidence" value="ECO:0007669"/>
    <property type="project" value="TreeGrafter"/>
</dbReference>
<organism evidence="4 5">
    <name type="scientific">Tetradesmus obliquus</name>
    <name type="common">Green alga</name>
    <name type="synonym">Acutodesmus obliquus</name>
    <dbReference type="NCBI Taxonomy" id="3088"/>
    <lineage>
        <taxon>Eukaryota</taxon>
        <taxon>Viridiplantae</taxon>
        <taxon>Chlorophyta</taxon>
        <taxon>core chlorophytes</taxon>
        <taxon>Chlorophyceae</taxon>
        <taxon>CS clade</taxon>
        <taxon>Sphaeropleales</taxon>
        <taxon>Scenedesmaceae</taxon>
        <taxon>Tetradesmus</taxon>
    </lineage>
</organism>
<dbReference type="GO" id="GO:0042073">
    <property type="term" value="P:intraciliary transport"/>
    <property type="evidence" value="ECO:0007669"/>
    <property type="project" value="TreeGrafter"/>
</dbReference>
<dbReference type="Gene3D" id="6.10.250.2800">
    <property type="match status" value="1"/>
</dbReference>
<dbReference type="PANTHER" id="PTHR12969">
    <property type="entry name" value="NGD5/OSM-6/IFT52"/>
    <property type="match status" value="1"/>
</dbReference>
<feature type="domain" description="IFT52 central" evidence="2">
    <location>
        <begin position="351"/>
        <end position="431"/>
    </location>
</feature>
<gene>
    <name evidence="4" type="ORF">BQ4739_LOCUS1487</name>
</gene>
<accession>A0A383V5R4</accession>
<reference evidence="4 5" key="1">
    <citation type="submission" date="2016-10" db="EMBL/GenBank/DDBJ databases">
        <authorList>
            <person name="Cai Z."/>
        </authorList>
    </citation>
    <scope>NUCLEOTIDE SEQUENCE [LARGE SCALE GENOMIC DNA]</scope>
</reference>